<dbReference type="PANTHER" id="PTHR12844">
    <property type="entry name" value="CONNECTOR ENCHANCER OF KINASE SUPPRESSOR OF RAS"/>
    <property type="match status" value="1"/>
</dbReference>
<proteinExistence type="inferred from homology"/>
<dbReference type="InterPro" id="IPR011993">
    <property type="entry name" value="PH-like_dom_sf"/>
</dbReference>
<sequence length="909" mass="102471">MKNFPVFRRDFFVAPQERYESIAVPTFQCDSWTENQVIEWLKGVDDAILTYLRAIRKSSINGHGLFLLDHALLKSIGITNDRVRKNVLYAISLLDHYCYIVPEENLQRLSMLVDVATTNLRRSVCNASYVLEDANATTYDSSRLSETLLAVINNVYEVNALVRRLLFWLDRIPFEGVGYYMTIREEINDCMQKILASVNQKNSRFLPISEILIQECDKLMVACNDIFYRMDPCILYTATWEKVVLRRNGPMRWGITFQSVFGGINLITNVEPESPSGLSGKIDIDDEIVQIDGVTVVGWDYKRVREKLDGVIDLQTNRWNIEIEILISKRPRDELTASSGQGKPKTPVLSDSRDTRAKLSLDFQLKLDPDIFKRNDSGHKRQVSRRRSSSFTITNSSYKRQADRLSMPVVQTASAPIPGSDKRLIYRRASIWCDSPPVNFCSMNDRSRKNSETNAIIQILDAWSGHRLSPNGLIANKPKTPSDNLYKPVVEKLENNLIEEEEDESMAFKADGMGDDEEIFAHIEVVESVEIEALNISQPSILDNEWSLPIQEITGLAVNKRLESSSSALSNLDSPLSAIQSKIFRFFGGDSSADSTPAIFTTPEKCETPSLPSLSIREAHTDVPSKVELSSCNNNNTPSLSVNKSITTNPSTAPDIAVFGSTPARISTISGRRMRLAPLAEPDEIGDLDEEHVYSSQFELISASELNIKERETRLQQLATTPCHQLQQKELESWIRRRKSPSEIESQLIQARKVSQWAKVWAVITDEFLLIYPHQFAKEAEIYLSLSGCQLVTTANIKTSKKHVLSLTNENLSLYLAAYSQAEHKSWCEKMLVFANKSYAQESSIYKDYSPCPSSPVEHNTLPRANMFNPSRIINVVRQSSFSGFRPKTPSEVASRGSSTNAEACEGNH</sequence>
<dbReference type="InterPro" id="IPR017874">
    <property type="entry name" value="CRIC_domain"/>
</dbReference>
<dbReference type="AlphaFoldDB" id="A0A914CEK8"/>
<dbReference type="SMART" id="SM00454">
    <property type="entry name" value="SAM"/>
    <property type="match status" value="1"/>
</dbReference>
<evidence type="ECO:0000313" key="7">
    <source>
        <dbReference type="Proteomes" id="UP000887540"/>
    </source>
</evidence>
<evidence type="ECO:0000256" key="2">
    <source>
        <dbReference type="SAM" id="MobiDB-lite"/>
    </source>
</evidence>
<dbReference type="InterPro" id="IPR001660">
    <property type="entry name" value="SAM"/>
</dbReference>
<comment type="similarity">
    <text evidence="1">Belongs to the CNKSR family.</text>
</comment>
<dbReference type="Proteomes" id="UP000887540">
    <property type="component" value="Unplaced"/>
</dbReference>
<dbReference type="SUPFAM" id="SSF50729">
    <property type="entry name" value="PH domain-like"/>
    <property type="match status" value="1"/>
</dbReference>
<evidence type="ECO:0000259" key="6">
    <source>
        <dbReference type="PROSITE" id="PS51290"/>
    </source>
</evidence>
<feature type="region of interest" description="Disordered" evidence="2">
    <location>
        <begin position="374"/>
        <end position="395"/>
    </location>
</feature>
<organism evidence="7 8">
    <name type="scientific">Acrobeloides nanus</name>
    <dbReference type="NCBI Taxonomy" id="290746"/>
    <lineage>
        <taxon>Eukaryota</taxon>
        <taxon>Metazoa</taxon>
        <taxon>Ecdysozoa</taxon>
        <taxon>Nematoda</taxon>
        <taxon>Chromadorea</taxon>
        <taxon>Rhabditida</taxon>
        <taxon>Tylenchina</taxon>
        <taxon>Cephalobomorpha</taxon>
        <taxon>Cephaloboidea</taxon>
        <taxon>Cephalobidae</taxon>
        <taxon>Acrobeloides</taxon>
    </lineage>
</organism>
<feature type="region of interest" description="Disordered" evidence="2">
    <location>
        <begin position="334"/>
        <end position="353"/>
    </location>
</feature>
<feature type="domain" description="CRIC" evidence="6">
    <location>
        <begin position="105"/>
        <end position="205"/>
    </location>
</feature>
<dbReference type="PROSITE" id="PS51290">
    <property type="entry name" value="CRIC"/>
    <property type="match status" value="1"/>
</dbReference>
<dbReference type="PROSITE" id="PS50106">
    <property type="entry name" value="PDZ"/>
    <property type="match status" value="1"/>
</dbReference>
<feature type="region of interest" description="Disordered" evidence="2">
    <location>
        <begin position="885"/>
        <end position="909"/>
    </location>
</feature>
<evidence type="ECO:0000256" key="1">
    <source>
        <dbReference type="ARBA" id="ARBA00009498"/>
    </source>
</evidence>
<keyword evidence="7" id="KW-1185">Reference proteome</keyword>
<evidence type="ECO:0000259" key="3">
    <source>
        <dbReference type="PROSITE" id="PS50003"/>
    </source>
</evidence>
<dbReference type="WBParaSite" id="ACRNAN_Path_977.g3759.t1">
    <property type="protein sequence ID" value="ACRNAN_Path_977.g3759.t1"/>
    <property type="gene ID" value="ACRNAN_Path_977.g3759"/>
</dbReference>
<dbReference type="Gene3D" id="2.30.42.10">
    <property type="match status" value="1"/>
</dbReference>
<dbReference type="SUPFAM" id="SSF50156">
    <property type="entry name" value="PDZ domain-like"/>
    <property type="match status" value="1"/>
</dbReference>
<dbReference type="Pfam" id="PF00169">
    <property type="entry name" value="PH"/>
    <property type="match status" value="1"/>
</dbReference>
<dbReference type="PROSITE" id="PS50105">
    <property type="entry name" value="SAM_DOMAIN"/>
    <property type="match status" value="1"/>
</dbReference>
<dbReference type="PROSITE" id="PS50003">
    <property type="entry name" value="PH_DOMAIN"/>
    <property type="match status" value="1"/>
</dbReference>
<dbReference type="InterPro" id="IPR013761">
    <property type="entry name" value="SAM/pointed_sf"/>
</dbReference>
<name>A0A914CEK8_9BILA</name>
<feature type="domain" description="SAM" evidence="4">
    <location>
        <begin position="32"/>
        <end position="97"/>
    </location>
</feature>
<dbReference type="InterPro" id="IPR001849">
    <property type="entry name" value="PH_domain"/>
</dbReference>
<reference evidence="8" key="1">
    <citation type="submission" date="2022-11" db="UniProtKB">
        <authorList>
            <consortium name="WormBaseParasite"/>
        </authorList>
    </citation>
    <scope>IDENTIFICATION</scope>
</reference>
<feature type="domain" description="PH" evidence="3">
    <location>
        <begin position="728"/>
        <end position="836"/>
    </location>
</feature>
<dbReference type="SMART" id="SM00228">
    <property type="entry name" value="PDZ"/>
    <property type="match status" value="1"/>
</dbReference>
<evidence type="ECO:0000259" key="4">
    <source>
        <dbReference type="PROSITE" id="PS50105"/>
    </source>
</evidence>
<dbReference type="Gene3D" id="2.30.29.30">
    <property type="entry name" value="Pleckstrin-homology domain (PH domain)/Phosphotyrosine-binding domain (PTB)"/>
    <property type="match status" value="1"/>
</dbReference>
<evidence type="ECO:0000259" key="5">
    <source>
        <dbReference type="PROSITE" id="PS50106"/>
    </source>
</evidence>
<feature type="domain" description="PDZ" evidence="5">
    <location>
        <begin position="242"/>
        <end position="308"/>
    </location>
</feature>
<dbReference type="PANTHER" id="PTHR12844:SF42">
    <property type="entry name" value="CONNECTOR ENHANCER OF KSR PROTEIN CNK"/>
    <property type="match status" value="1"/>
</dbReference>
<dbReference type="SUPFAM" id="SSF47769">
    <property type="entry name" value="SAM/Pointed domain"/>
    <property type="match status" value="1"/>
</dbReference>
<dbReference type="InterPro" id="IPR001478">
    <property type="entry name" value="PDZ"/>
</dbReference>
<accession>A0A914CEK8</accession>
<evidence type="ECO:0000313" key="8">
    <source>
        <dbReference type="WBParaSite" id="ACRNAN_Path_977.g3759.t1"/>
    </source>
</evidence>
<protein>
    <submittedName>
        <fullName evidence="8">Connector enhancer of kinase suppressor of ras 2</fullName>
    </submittedName>
</protein>
<dbReference type="Pfam" id="PF10534">
    <property type="entry name" value="CRIC_ras_sig"/>
    <property type="match status" value="1"/>
</dbReference>
<dbReference type="SMART" id="SM00233">
    <property type="entry name" value="PH"/>
    <property type="match status" value="1"/>
</dbReference>
<dbReference type="Gene3D" id="1.10.150.50">
    <property type="entry name" value="Transcription Factor, Ets-1"/>
    <property type="match status" value="1"/>
</dbReference>
<dbReference type="InterPro" id="IPR051566">
    <property type="entry name" value="CNKSR"/>
</dbReference>
<dbReference type="InterPro" id="IPR036034">
    <property type="entry name" value="PDZ_sf"/>
</dbReference>